<dbReference type="EMBL" id="RXHI01000010">
    <property type="protein sequence ID" value="RUA22749.1"/>
    <property type="molecule type" value="Genomic_DNA"/>
</dbReference>
<comment type="caution">
    <text evidence="2">The sequence shown here is derived from an EMBL/GenBank/DDBJ whole genome shotgun (WGS) entry which is preliminary data.</text>
</comment>
<organism evidence="2">
    <name type="scientific">Billgrantia gudaonensis</name>
    <dbReference type="NCBI Taxonomy" id="376427"/>
    <lineage>
        <taxon>Bacteria</taxon>
        <taxon>Pseudomonadati</taxon>
        <taxon>Pseudomonadota</taxon>
        <taxon>Gammaproteobacteria</taxon>
        <taxon>Oceanospirillales</taxon>
        <taxon>Halomonadaceae</taxon>
        <taxon>Billgrantia</taxon>
    </lineage>
</organism>
<dbReference type="Pfam" id="PF14351">
    <property type="entry name" value="DUF4401"/>
    <property type="match status" value="1"/>
</dbReference>
<protein>
    <submittedName>
        <fullName evidence="2">DUF4401 domain-containing protein</fullName>
    </submittedName>
</protein>
<evidence type="ECO:0000313" key="2">
    <source>
        <dbReference type="EMBL" id="RUA22749.1"/>
    </source>
</evidence>
<accession>A0A3S0VSY7</accession>
<proteinExistence type="predicted"/>
<evidence type="ECO:0000259" key="1">
    <source>
        <dbReference type="Pfam" id="PF14351"/>
    </source>
</evidence>
<dbReference type="InterPro" id="IPR025513">
    <property type="entry name" value="DUF4401"/>
</dbReference>
<sequence length="55" mass="5785">MLASLQAHGVTQGAVVVTLGFAIGNRLVMGLGAILLVLSIARYYYLPGVTLLGRR</sequence>
<dbReference type="AlphaFoldDB" id="A0A3S0VSY7"/>
<name>A0A3S0VSY7_9GAMM</name>
<gene>
    <name evidence="2" type="ORF">DSL92_03855</name>
</gene>
<feature type="domain" description="DUF4401" evidence="1">
    <location>
        <begin position="1"/>
        <end position="52"/>
    </location>
</feature>
<reference evidence="2" key="1">
    <citation type="submission" date="2018-12" db="EMBL/GenBank/DDBJ databases">
        <authorList>
            <person name="Jadhav K."/>
            <person name="Kushwaha B."/>
            <person name="Jadhav I."/>
        </authorList>
    </citation>
    <scope>NUCLEOTIDE SEQUENCE [LARGE SCALE GENOMIC DNA]</scope>
    <source>
        <strain evidence="2">SBS 10</strain>
    </source>
</reference>